<dbReference type="InterPro" id="IPR009057">
    <property type="entry name" value="Homeodomain-like_sf"/>
</dbReference>
<reference evidence="7 8" key="1">
    <citation type="journal article" date="2022" name="BMC Genomics">
        <title>Comparative genome analysis of mycobacteria focusing on tRNA and non-coding RNA.</title>
        <authorList>
            <person name="Behra P.R.K."/>
            <person name="Pettersson B.M.F."/>
            <person name="Ramesh M."/>
            <person name="Das S."/>
            <person name="Dasgupta S."/>
            <person name="Kirsebom L.A."/>
        </authorList>
    </citation>
    <scope>NUCLEOTIDE SEQUENCE [LARGE SCALE GENOMIC DNA]</scope>
    <source>
        <strain evidence="7 8">DSM 44078</strain>
    </source>
</reference>
<dbReference type="InterPro" id="IPR036271">
    <property type="entry name" value="Tet_transcr_reg_TetR-rel_C_sf"/>
</dbReference>
<protein>
    <submittedName>
        <fullName evidence="7">TetR/AcrR family transcriptional regulator</fullName>
    </submittedName>
</protein>
<organism evidence="7 8">
    <name type="scientific">Mycolicibacterium komossense</name>
    <dbReference type="NCBI Taxonomy" id="1779"/>
    <lineage>
        <taxon>Bacteria</taxon>
        <taxon>Bacillati</taxon>
        <taxon>Actinomycetota</taxon>
        <taxon>Actinomycetes</taxon>
        <taxon>Mycobacteriales</taxon>
        <taxon>Mycobacteriaceae</taxon>
        <taxon>Mycolicibacterium</taxon>
    </lineage>
</organism>
<proteinExistence type="predicted"/>
<dbReference type="RefSeq" id="WP_264069986.1">
    <property type="nucleotide sequence ID" value="NZ_JACKTY010000035.1"/>
</dbReference>
<evidence type="ECO:0000313" key="8">
    <source>
        <dbReference type="Proteomes" id="UP001526201"/>
    </source>
</evidence>
<feature type="domain" description="HTH tetR-type" evidence="6">
    <location>
        <begin position="14"/>
        <end position="74"/>
    </location>
</feature>
<dbReference type="PANTHER" id="PTHR30055">
    <property type="entry name" value="HTH-TYPE TRANSCRIPTIONAL REGULATOR RUTR"/>
    <property type="match status" value="1"/>
</dbReference>
<feature type="DNA-binding region" description="H-T-H motif" evidence="4">
    <location>
        <begin position="37"/>
        <end position="56"/>
    </location>
</feature>
<evidence type="ECO:0000256" key="2">
    <source>
        <dbReference type="ARBA" id="ARBA00023125"/>
    </source>
</evidence>
<sequence length="215" mass="23476">MSPISAAPQRRRGRALQDALLEATWTEIGEHGYDDLTFDAVAARAQTSRAVLYRRWPSKQDLVLAAVIHAVSQDSKTAPDTGSLRGDVIGLLRAANGSRVRLATQLFTRLGAFYEESGTNLADLSAFVLGGRGGFLDDVIQRAIDRGEIMAEHVTDRIARLPVDLFRYEIMFTLQPVPDRTIEEIVDEVFLPLIKPNEPGVSDDGSSGPRSSSSP</sequence>
<evidence type="ECO:0000313" key="7">
    <source>
        <dbReference type="EMBL" id="MCV7228802.1"/>
    </source>
</evidence>
<keyword evidence="8" id="KW-1185">Reference proteome</keyword>
<dbReference type="InterPro" id="IPR011075">
    <property type="entry name" value="TetR_C"/>
</dbReference>
<dbReference type="SUPFAM" id="SSF46689">
    <property type="entry name" value="Homeodomain-like"/>
    <property type="match status" value="1"/>
</dbReference>
<gene>
    <name evidence="7" type="ORF">H7J73_22555</name>
</gene>
<keyword evidence="1" id="KW-0805">Transcription regulation</keyword>
<comment type="caution">
    <text evidence="7">The sequence shown here is derived from an EMBL/GenBank/DDBJ whole genome shotgun (WGS) entry which is preliminary data.</text>
</comment>
<evidence type="ECO:0000256" key="3">
    <source>
        <dbReference type="ARBA" id="ARBA00023163"/>
    </source>
</evidence>
<dbReference type="Gene3D" id="1.10.10.60">
    <property type="entry name" value="Homeodomain-like"/>
    <property type="match status" value="1"/>
</dbReference>
<evidence type="ECO:0000256" key="5">
    <source>
        <dbReference type="SAM" id="MobiDB-lite"/>
    </source>
</evidence>
<feature type="region of interest" description="Disordered" evidence="5">
    <location>
        <begin position="196"/>
        <end position="215"/>
    </location>
</feature>
<evidence type="ECO:0000256" key="4">
    <source>
        <dbReference type="PROSITE-ProRule" id="PRU00335"/>
    </source>
</evidence>
<dbReference type="InterPro" id="IPR050109">
    <property type="entry name" value="HTH-type_TetR-like_transc_reg"/>
</dbReference>
<dbReference type="PANTHER" id="PTHR30055:SF148">
    <property type="entry name" value="TETR-FAMILY TRANSCRIPTIONAL REGULATOR"/>
    <property type="match status" value="1"/>
</dbReference>
<dbReference type="Pfam" id="PF00440">
    <property type="entry name" value="TetR_N"/>
    <property type="match status" value="1"/>
</dbReference>
<name>A0ABT3CH68_9MYCO</name>
<accession>A0ABT3CH68</accession>
<feature type="compositionally biased region" description="Low complexity" evidence="5">
    <location>
        <begin position="202"/>
        <end position="215"/>
    </location>
</feature>
<evidence type="ECO:0000256" key="1">
    <source>
        <dbReference type="ARBA" id="ARBA00023015"/>
    </source>
</evidence>
<dbReference type="SUPFAM" id="SSF48498">
    <property type="entry name" value="Tetracyclin repressor-like, C-terminal domain"/>
    <property type="match status" value="1"/>
</dbReference>
<evidence type="ECO:0000259" key="6">
    <source>
        <dbReference type="PROSITE" id="PS50977"/>
    </source>
</evidence>
<keyword evidence="2 4" id="KW-0238">DNA-binding</keyword>
<dbReference type="InterPro" id="IPR001647">
    <property type="entry name" value="HTH_TetR"/>
</dbReference>
<dbReference type="Gene3D" id="1.10.357.10">
    <property type="entry name" value="Tetracycline Repressor, domain 2"/>
    <property type="match status" value="1"/>
</dbReference>
<dbReference type="EMBL" id="JACKTY010000035">
    <property type="protein sequence ID" value="MCV7228802.1"/>
    <property type="molecule type" value="Genomic_DNA"/>
</dbReference>
<dbReference type="Pfam" id="PF16859">
    <property type="entry name" value="TetR_C_11"/>
    <property type="match status" value="1"/>
</dbReference>
<dbReference type="Proteomes" id="UP001526201">
    <property type="component" value="Unassembled WGS sequence"/>
</dbReference>
<keyword evidence="3" id="KW-0804">Transcription</keyword>
<dbReference type="PROSITE" id="PS50977">
    <property type="entry name" value="HTH_TETR_2"/>
    <property type="match status" value="1"/>
</dbReference>